<dbReference type="InterPro" id="IPR041219">
    <property type="entry name" value="Phage_lysozyme2"/>
</dbReference>
<evidence type="ECO:0000256" key="4">
    <source>
        <dbReference type="ARBA" id="ARBA00022807"/>
    </source>
</evidence>
<dbReference type="Gene3D" id="1.10.530.10">
    <property type="match status" value="1"/>
</dbReference>
<sequence>MALIISNMYLERSQMRDNAQYIADYLIANGWTQNAVAGILGNMERESTMNPGLWQDLRYGNMSGGYGLVQWTPATGYTSWADARGYPWGNNTGNPTAYFKGQLECILWEVANNQQWIATSSFNFSFSAFTQSTQSPEYLAEAFMRNYERPGIPELEQRTQNARYWFENLTYGESKIEDVVQLVLSRVGKNTYSQDGALRERVFDEPTGYSDCSSLMWKAFERGAGIQIGTWTGDQMEHGDLVWHNPNYEDVFSLDMQQISGAKRGDLVFWGTSDNPAASTHVEMYLGDDQFVGHGSGIGPRIKTASAYTHDGKLVEVRRYLQGVAPPPPKGVYLVRWIPGIH</sequence>
<dbReference type="GO" id="GO:0008234">
    <property type="term" value="F:cysteine-type peptidase activity"/>
    <property type="evidence" value="ECO:0007669"/>
    <property type="project" value="UniProtKB-KW"/>
</dbReference>
<comment type="similarity">
    <text evidence="1">Belongs to the peptidase C40 family.</text>
</comment>
<evidence type="ECO:0000256" key="3">
    <source>
        <dbReference type="ARBA" id="ARBA00022801"/>
    </source>
</evidence>
<evidence type="ECO:0000313" key="7">
    <source>
        <dbReference type="Proteomes" id="UP000515789"/>
    </source>
</evidence>
<evidence type="ECO:0000256" key="1">
    <source>
        <dbReference type="ARBA" id="ARBA00007074"/>
    </source>
</evidence>
<dbReference type="Pfam" id="PF18013">
    <property type="entry name" value="Phage_lysozyme2"/>
    <property type="match status" value="1"/>
</dbReference>
<dbReference type="RefSeq" id="WP_018595227.1">
    <property type="nucleotide sequence ID" value="NZ_AP031416.1"/>
</dbReference>
<keyword evidence="2" id="KW-0645">Protease</keyword>
<organism evidence="6 7">
    <name type="scientific">Blautia producta</name>
    <dbReference type="NCBI Taxonomy" id="33035"/>
    <lineage>
        <taxon>Bacteria</taxon>
        <taxon>Bacillati</taxon>
        <taxon>Bacillota</taxon>
        <taxon>Clostridia</taxon>
        <taxon>Lachnospirales</taxon>
        <taxon>Lachnospiraceae</taxon>
        <taxon>Blautia</taxon>
    </lineage>
</organism>
<keyword evidence="3" id="KW-0378">Hydrolase</keyword>
<accession>A0A7G5N110</accession>
<name>A0A7G5N110_9FIRM</name>
<proteinExistence type="inferred from homology"/>
<dbReference type="InterPro" id="IPR000064">
    <property type="entry name" value="NLP_P60_dom"/>
</dbReference>
<protein>
    <submittedName>
        <fullName evidence="6">Peptidase M23</fullName>
    </submittedName>
</protein>
<reference evidence="6 7" key="1">
    <citation type="submission" date="2019-04" db="EMBL/GenBank/DDBJ databases">
        <authorList>
            <person name="Schori C."/>
            <person name="Ahrens C."/>
        </authorList>
    </citation>
    <scope>NUCLEOTIDE SEQUENCE [LARGE SCALE GENOMIC DNA]</scope>
    <source>
        <strain evidence="6 7">DSM 2950</strain>
    </source>
</reference>
<dbReference type="AlphaFoldDB" id="A0A7G5N110"/>
<dbReference type="GO" id="GO:0006508">
    <property type="term" value="P:proteolysis"/>
    <property type="evidence" value="ECO:0007669"/>
    <property type="project" value="UniProtKB-KW"/>
</dbReference>
<dbReference type="InterPro" id="IPR038765">
    <property type="entry name" value="Papain-like_cys_pep_sf"/>
</dbReference>
<evidence type="ECO:0000313" key="6">
    <source>
        <dbReference type="EMBL" id="QMW80553.1"/>
    </source>
</evidence>
<evidence type="ECO:0000259" key="5">
    <source>
        <dbReference type="PROSITE" id="PS51935"/>
    </source>
</evidence>
<feature type="domain" description="NlpC/P60" evidence="5">
    <location>
        <begin position="173"/>
        <end position="321"/>
    </location>
</feature>
<evidence type="ECO:0000256" key="2">
    <source>
        <dbReference type="ARBA" id="ARBA00022670"/>
    </source>
</evidence>
<dbReference type="Gene3D" id="3.90.1720.10">
    <property type="entry name" value="endopeptidase domain like (from Nostoc punctiforme)"/>
    <property type="match status" value="1"/>
</dbReference>
<dbReference type="GeneID" id="75053990"/>
<dbReference type="EMBL" id="CP039126">
    <property type="protein sequence ID" value="QMW80553.1"/>
    <property type="molecule type" value="Genomic_DNA"/>
</dbReference>
<dbReference type="PANTHER" id="PTHR47359">
    <property type="entry name" value="PEPTIDOGLYCAN DL-ENDOPEPTIDASE CWLO"/>
    <property type="match status" value="1"/>
</dbReference>
<dbReference type="Proteomes" id="UP000515789">
    <property type="component" value="Chromosome"/>
</dbReference>
<dbReference type="InterPro" id="IPR051794">
    <property type="entry name" value="PG_Endopeptidase_C40"/>
</dbReference>
<dbReference type="PROSITE" id="PS51935">
    <property type="entry name" value="NLPC_P60"/>
    <property type="match status" value="1"/>
</dbReference>
<dbReference type="PANTHER" id="PTHR47359:SF3">
    <property type="entry name" value="NLP_P60 DOMAIN-CONTAINING PROTEIN-RELATED"/>
    <property type="match status" value="1"/>
</dbReference>
<keyword evidence="4" id="KW-0788">Thiol protease</keyword>
<dbReference type="Pfam" id="PF00877">
    <property type="entry name" value="NLPC_P60"/>
    <property type="match status" value="1"/>
</dbReference>
<dbReference type="SUPFAM" id="SSF54001">
    <property type="entry name" value="Cysteine proteinases"/>
    <property type="match status" value="1"/>
</dbReference>
<gene>
    <name evidence="6" type="ORF">E5259_24825</name>
</gene>